<evidence type="ECO:0000313" key="3">
    <source>
        <dbReference type="Proteomes" id="UP000015531"/>
    </source>
</evidence>
<feature type="transmembrane region" description="Helical" evidence="1">
    <location>
        <begin position="6"/>
        <end position="26"/>
    </location>
</feature>
<dbReference type="RefSeq" id="WP_021225681.1">
    <property type="nucleotide sequence ID" value="NZ_ATDP01000081.1"/>
</dbReference>
<evidence type="ECO:0008006" key="4">
    <source>
        <dbReference type="Google" id="ProtNLM"/>
    </source>
</evidence>
<sequence length="43" mass="4662">MNQWAFVIAAYAVTAGATIVMSIMSWRAMASAERAADRLSDRA</sequence>
<keyword evidence="1" id="KW-1133">Transmembrane helix</keyword>
<reference evidence="2 3" key="1">
    <citation type="journal article" date="2013" name="Genome Announc.">
        <title>Draft Genome Sequence of Sphingobium lactosutens Strain DS20T, Isolated from a Hexachlorocyclohexane Dumpsite.</title>
        <authorList>
            <person name="Kumar R."/>
            <person name="Dwivedi V."/>
            <person name="Negi V."/>
            <person name="Khurana J.P."/>
            <person name="Lal R."/>
        </authorList>
    </citation>
    <scope>NUCLEOTIDE SEQUENCE [LARGE SCALE GENOMIC DNA]</scope>
    <source>
        <strain evidence="2 3">DS20</strain>
    </source>
</reference>
<name>T0IVW1_9SPHN</name>
<keyword evidence="1" id="KW-0472">Membrane</keyword>
<dbReference type="Proteomes" id="UP000015531">
    <property type="component" value="Unassembled WGS sequence"/>
</dbReference>
<dbReference type="PATRIC" id="fig|1331060.3.peg.1855"/>
<dbReference type="EMBL" id="ATDP01000081">
    <property type="protein sequence ID" value="EQB15985.1"/>
    <property type="molecule type" value="Genomic_DNA"/>
</dbReference>
<evidence type="ECO:0000256" key="1">
    <source>
        <dbReference type="SAM" id="Phobius"/>
    </source>
</evidence>
<accession>T0IVW1</accession>
<protein>
    <recommendedName>
        <fullName evidence="4">Heme exporter protein D</fullName>
    </recommendedName>
</protein>
<keyword evidence="3" id="KW-1185">Reference proteome</keyword>
<comment type="caution">
    <text evidence="2">The sequence shown here is derived from an EMBL/GenBank/DDBJ whole genome shotgun (WGS) entry which is preliminary data.</text>
</comment>
<proteinExistence type="predicted"/>
<evidence type="ECO:0000313" key="2">
    <source>
        <dbReference type="EMBL" id="EQB15985.1"/>
    </source>
</evidence>
<keyword evidence="1" id="KW-0812">Transmembrane</keyword>
<gene>
    <name evidence="2" type="ORF">RLDS_09730</name>
</gene>
<organism evidence="2 3">
    <name type="scientific">Sphingobium lactosutens DS20</name>
    <dbReference type="NCBI Taxonomy" id="1331060"/>
    <lineage>
        <taxon>Bacteria</taxon>
        <taxon>Pseudomonadati</taxon>
        <taxon>Pseudomonadota</taxon>
        <taxon>Alphaproteobacteria</taxon>
        <taxon>Sphingomonadales</taxon>
        <taxon>Sphingomonadaceae</taxon>
        <taxon>Sphingobium</taxon>
    </lineage>
</organism>
<dbReference type="AlphaFoldDB" id="T0IVW1"/>